<evidence type="ECO:0000256" key="1">
    <source>
        <dbReference type="SAM" id="Phobius"/>
    </source>
</evidence>
<feature type="transmembrane region" description="Helical" evidence="1">
    <location>
        <begin position="36"/>
        <end position="64"/>
    </location>
</feature>
<keyword evidence="1" id="KW-0812">Transmembrane</keyword>
<dbReference type="EMBL" id="JPRH01000006">
    <property type="protein sequence ID" value="KFF11537.1"/>
    <property type="molecule type" value="Genomic_DNA"/>
</dbReference>
<reference evidence="2 3" key="1">
    <citation type="submission" date="2014-07" db="EMBL/GenBank/DDBJ databases">
        <title>Genome of Chryseobacterium soli DSM 19298.</title>
        <authorList>
            <person name="Stropko S.J."/>
            <person name="Pipes S.E."/>
            <person name="Newman J."/>
        </authorList>
    </citation>
    <scope>NUCLEOTIDE SEQUENCE [LARGE SCALE GENOMIC DNA]</scope>
    <source>
        <strain evidence="2 3">DSM 19298</strain>
    </source>
</reference>
<dbReference type="STRING" id="445961.IW15_15090"/>
<dbReference type="AlphaFoldDB" id="A0A086A4C3"/>
<evidence type="ECO:0008006" key="4">
    <source>
        <dbReference type="Google" id="ProtNLM"/>
    </source>
</evidence>
<organism evidence="2 3">
    <name type="scientific">Chryseobacterium soli</name>
    <dbReference type="NCBI Taxonomy" id="445961"/>
    <lineage>
        <taxon>Bacteria</taxon>
        <taxon>Pseudomonadati</taxon>
        <taxon>Bacteroidota</taxon>
        <taxon>Flavobacteriia</taxon>
        <taxon>Flavobacteriales</taxon>
        <taxon>Weeksellaceae</taxon>
        <taxon>Chryseobacterium group</taxon>
        <taxon>Chryseobacterium</taxon>
    </lineage>
</organism>
<feature type="transmembrane region" description="Helical" evidence="1">
    <location>
        <begin position="12"/>
        <end position="30"/>
    </location>
</feature>
<keyword evidence="1" id="KW-1133">Transmembrane helix</keyword>
<dbReference type="RefSeq" id="WP_034712684.1">
    <property type="nucleotide sequence ID" value="NZ_JPRH01000006.1"/>
</dbReference>
<evidence type="ECO:0000313" key="2">
    <source>
        <dbReference type="EMBL" id="KFF11537.1"/>
    </source>
</evidence>
<accession>A0A086A4C3</accession>
<evidence type="ECO:0000313" key="3">
    <source>
        <dbReference type="Proteomes" id="UP000028705"/>
    </source>
</evidence>
<dbReference type="OrthoDB" id="1274611at2"/>
<gene>
    <name evidence="2" type="ORF">IW15_15090</name>
</gene>
<dbReference type="Proteomes" id="UP000028705">
    <property type="component" value="Unassembled WGS sequence"/>
</dbReference>
<protein>
    <recommendedName>
        <fullName evidence="4">Branched-chain amino acid:cation transporter, LIVCS family</fullName>
    </recommendedName>
</protein>
<sequence length="99" mass="11197">MKEENILTTGKLFFWLSFILGNICLFGYLITKDEGFAFYGFMLLFFGSILNVLVIITLLIYGAFNKNYLDTCYKSIGTILINIPIATLYAVIGISILNF</sequence>
<dbReference type="eggNOG" id="ENOG50343RR">
    <property type="taxonomic scope" value="Bacteria"/>
</dbReference>
<comment type="caution">
    <text evidence="2">The sequence shown here is derived from an EMBL/GenBank/DDBJ whole genome shotgun (WGS) entry which is preliminary data.</text>
</comment>
<keyword evidence="3" id="KW-1185">Reference proteome</keyword>
<proteinExistence type="predicted"/>
<feature type="transmembrane region" description="Helical" evidence="1">
    <location>
        <begin position="76"/>
        <end position="97"/>
    </location>
</feature>
<keyword evidence="1" id="KW-0472">Membrane</keyword>
<name>A0A086A4C3_9FLAO</name>